<protein>
    <submittedName>
        <fullName evidence="1">Uncharacterized protein</fullName>
    </submittedName>
</protein>
<evidence type="ECO:0000313" key="2">
    <source>
        <dbReference type="Proteomes" id="UP000298460"/>
    </source>
</evidence>
<evidence type="ECO:0000313" key="1">
    <source>
        <dbReference type="EMBL" id="TGE35913.1"/>
    </source>
</evidence>
<dbReference type="EMBL" id="SPQQ01000010">
    <property type="protein sequence ID" value="TGE35913.1"/>
    <property type="molecule type" value="Genomic_DNA"/>
</dbReference>
<dbReference type="RefSeq" id="WP_135550900.1">
    <property type="nucleotide sequence ID" value="NZ_SPQQ01000010.1"/>
</dbReference>
<reference evidence="1 2" key="1">
    <citation type="submission" date="2019-03" db="EMBL/GenBank/DDBJ databases">
        <title>Draft Genome Sequence of Desulfosporosinus fructosivorans Strain 63.6F, Isolated from Marine Sediment in the Baltic Sea.</title>
        <authorList>
            <person name="Hausmann B."/>
            <person name="Vandieken V."/>
            <person name="Pjevac P."/>
            <person name="Schreck K."/>
            <person name="Herbold C.W."/>
            <person name="Loy A."/>
        </authorList>
    </citation>
    <scope>NUCLEOTIDE SEQUENCE [LARGE SCALE GENOMIC DNA]</scope>
    <source>
        <strain evidence="1 2">63.6F</strain>
    </source>
</reference>
<keyword evidence="2" id="KW-1185">Reference proteome</keyword>
<name>A0A4Z0R131_9FIRM</name>
<proteinExistence type="predicted"/>
<accession>A0A4Z0R131</accession>
<comment type="caution">
    <text evidence="1">The sequence shown here is derived from an EMBL/GenBank/DDBJ whole genome shotgun (WGS) entry which is preliminary data.</text>
</comment>
<dbReference type="AlphaFoldDB" id="A0A4Z0R131"/>
<dbReference type="Proteomes" id="UP000298460">
    <property type="component" value="Unassembled WGS sequence"/>
</dbReference>
<sequence length="81" mass="9031">MAKQIQRKPTHNSKSKAKTPCKCLICANSNRVTFEGRNLLICGDEACDLKRDVCTERPISGCGFKPMPVVVEVYEGERMQA</sequence>
<organism evidence="1 2">
    <name type="scientific">Desulfosporosinus fructosivorans</name>
    <dbReference type="NCBI Taxonomy" id="2018669"/>
    <lineage>
        <taxon>Bacteria</taxon>
        <taxon>Bacillati</taxon>
        <taxon>Bacillota</taxon>
        <taxon>Clostridia</taxon>
        <taxon>Eubacteriales</taxon>
        <taxon>Desulfitobacteriaceae</taxon>
        <taxon>Desulfosporosinus</taxon>
    </lineage>
</organism>
<gene>
    <name evidence="1" type="ORF">E4K67_22620</name>
</gene>